<dbReference type="RefSeq" id="XP_019046706.1">
    <property type="nucleotide sequence ID" value="XM_019192076.1"/>
</dbReference>
<reference evidence="3" key="2">
    <citation type="submission" date="2013-07" db="EMBL/GenBank/DDBJ databases">
        <authorList>
            <consortium name="The Broad Institute Genome Sequencing Platform"/>
            <person name="Cuomo C."/>
            <person name="Litvintseva A."/>
            <person name="Chen Y."/>
            <person name="Heitman J."/>
            <person name="Sun S."/>
            <person name="Springer D."/>
            <person name="Dromer F."/>
            <person name="Young S.K."/>
            <person name="Zeng Q."/>
            <person name="Gargeya S."/>
            <person name="Fitzgerald M."/>
            <person name="Abouelleil A."/>
            <person name="Alvarado L."/>
            <person name="Berlin A.M."/>
            <person name="Chapman S.B."/>
            <person name="Dewar J."/>
            <person name="Goldberg J."/>
            <person name="Griggs A."/>
            <person name="Gujja S."/>
            <person name="Hansen M."/>
            <person name="Howarth C."/>
            <person name="Imamovic A."/>
            <person name="Larimer J."/>
            <person name="McCowan C."/>
            <person name="Murphy C."/>
            <person name="Pearson M."/>
            <person name="Priest M."/>
            <person name="Roberts A."/>
            <person name="Saif S."/>
            <person name="Shea T."/>
            <person name="Sykes S."/>
            <person name="Wortman J."/>
            <person name="Nusbaum C."/>
            <person name="Birren B."/>
        </authorList>
    </citation>
    <scope>NUCLEOTIDE SEQUENCE</scope>
    <source>
        <strain evidence="3">CBS 10118</strain>
    </source>
</reference>
<dbReference type="EMBL" id="CP144544">
    <property type="protein sequence ID" value="WVW84302.1"/>
    <property type="molecule type" value="Genomic_DNA"/>
</dbReference>
<reference evidence="3" key="4">
    <citation type="submission" date="2024-02" db="EMBL/GenBank/DDBJ databases">
        <title>Comparative genomics of Cryptococcus and Kwoniella reveals pathogenesis evolution and contrasting modes of karyotype evolution via chromosome fusion or intercentromeric recombination.</title>
        <authorList>
            <person name="Coelho M.A."/>
            <person name="David-Palma M."/>
            <person name="Shea T."/>
            <person name="Bowers K."/>
            <person name="McGinley-Smith S."/>
            <person name="Mohammad A.W."/>
            <person name="Gnirke A."/>
            <person name="Yurkov A.M."/>
            <person name="Nowrousian M."/>
            <person name="Sun S."/>
            <person name="Cuomo C.A."/>
            <person name="Heitman J."/>
        </authorList>
    </citation>
    <scope>NUCLEOTIDE SEQUENCE</scope>
    <source>
        <strain evidence="3">CBS 10118</strain>
    </source>
</reference>
<dbReference type="OrthoDB" id="4584900at2759"/>
<gene>
    <name evidence="2" type="ORF">I302_05460</name>
    <name evidence="3" type="ORF">I302_106336</name>
</gene>
<reference evidence="2" key="1">
    <citation type="submission" date="2013-07" db="EMBL/GenBank/DDBJ databases">
        <title>The Genome Sequence of Cryptococcus bestiolae CBS10118.</title>
        <authorList>
            <consortium name="The Broad Institute Genome Sequencing Platform"/>
            <person name="Cuomo C."/>
            <person name="Litvintseva A."/>
            <person name="Chen Y."/>
            <person name="Heitman J."/>
            <person name="Sun S."/>
            <person name="Springer D."/>
            <person name="Dromer F."/>
            <person name="Young S.K."/>
            <person name="Zeng Q."/>
            <person name="Gargeya S."/>
            <person name="Fitzgerald M."/>
            <person name="Abouelleil A."/>
            <person name="Alvarado L."/>
            <person name="Berlin A.M."/>
            <person name="Chapman S.B."/>
            <person name="Dewar J."/>
            <person name="Goldberg J."/>
            <person name="Griggs A."/>
            <person name="Gujja S."/>
            <person name="Hansen M."/>
            <person name="Howarth C."/>
            <person name="Imamovic A."/>
            <person name="Larimer J."/>
            <person name="McCowan C."/>
            <person name="Murphy C."/>
            <person name="Pearson M."/>
            <person name="Priest M."/>
            <person name="Roberts A."/>
            <person name="Saif S."/>
            <person name="Shea T."/>
            <person name="Sykes S."/>
            <person name="Wortman J."/>
            <person name="Nusbaum C."/>
            <person name="Birren B."/>
        </authorList>
    </citation>
    <scope>NUCLEOTIDE SEQUENCE [LARGE SCALE GENOMIC DNA]</scope>
    <source>
        <strain evidence="2">CBS 10118</strain>
    </source>
</reference>
<protein>
    <recommendedName>
        <fullName evidence="5">Alginate lyase 2 domain-containing protein</fullName>
    </recommendedName>
</protein>
<organism evidence="2">
    <name type="scientific">Kwoniella bestiolae CBS 10118</name>
    <dbReference type="NCBI Taxonomy" id="1296100"/>
    <lineage>
        <taxon>Eukaryota</taxon>
        <taxon>Fungi</taxon>
        <taxon>Dikarya</taxon>
        <taxon>Basidiomycota</taxon>
        <taxon>Agaricomycotina</taxon>
        <taxon>Tremellomycetes</taxon>
        <taxon>Tremellales</taxon>
        <taxon>Cryptococcaceae</taxon>
        <taxon>Kwoniella</taxon>
    </lineage>
</organism>
<dbReference type="AlphaFoldDB" id="A0A1B9G3P5"/>
<dbReference type="GeneID" id="30209859"/>
<keyword evidence="1" id="KW-0732">Signal</keyword>
<evidence type="ECO:0000313" key="2">
    <source>
        <dbReference type="EMBL" id="OCF25636.1"/>
    </source>
</evidence>
<feature type="signal peptide" evidence="1">
    <location>
        <begin position="1"/>
        <end position="19"/>
    </location>
</feature>
<sequence length="224" mass="24794">MVSLLYSLVIFLLSFTALASPIGDDSNAYRLSRGLPLKKPLIPFDATKTVAKRQQPSSAPQVGYFVVNYNDPTRRKRDGPIYLWKNPNVATFSTTTDPAQAAIFRVPGGGPYSNQEIRVLDQTSPNLKTSKIATSQSGYDVVYIARSSTESSLYKQSSAGLISYDWVAEDTTYNYTPQHYTCTFNGNVFITGAYEPSDLTYLGFADVEPITITFIRVSPPADRR</sequence>
<proteinExistence type="predicted"/>
<dbReference type="EMBL" id="KI894021">
    <property type="protein sequence ID" value="OCF25636.1"/>
    <property type="molecule type" value="Genomic_DNA"/>
</dbReference>
<dbReference type="VEuPathDB" id="FungiDB:I302_05460"/>
<evidence type="ECO:0000313" key="4">
    <source>
        <dbReference type="Proteomes" id="UP000092730"/>
    </source>
</evidence>
<reference evidence="2" key="3">
    <citation type="submission" date="2014-01" db="EMBL/GenBank/DDBJ databases">
        <title>Evolution of pathogenesis and genome organization in the Tremellales.</title>
        <authorList>
            <person name="Cuomo C."/>
            <person name="Litvintseva A."/>
            <person name="Heitman J."/>
            <person name="Chen Y."/>
            <person name="Sun S."/>
            <person name="Springer D."/>
            <person name="Dromer F."/>
            <person name="Young S."/>
            <person name="Zeng Q."/>
            <person name="Chapman S."/>
            <person name="Gujja S."/>
            <person name="Saif S."/>
            <person name="Birren B."/>
        </authorList>
    </citation>
    <scope>NUCLEOTIDE SEQUENCE</scope>
    <source>
        <strain evidence="2">CBS 10118</strain>
    </source>
</reference>
<keyword evidence="4" id="KW-1185">Reference proteome</keyword>
<evidence type="ECO:0008006" key="5">
    <source>
        <dbReference type="Google" id="ProtNLM"/>
    </source>
</evidence>
<name>A0A1B9G3P5_9TREE</name>
<dbReference type="STRING" id="1296100.A0A1B9G3P5"/>
<accession>A0A1B9G3P5</accession>
<dbReference type="Proteomes" id="UP000092730">
    <property type="component" value="Chromosome 4"/>
</dbReference>
<dbReference type="KEGG" id="kbi:30209859"/>
<feature type="chain" id="PRO_5042334801" description="Alginate lyase 2 domain-containing protein" evidence="1">
    <location>
        <begin position="20"/>
        <end position="224"/>
    </location>
</feature>
<evidence type="ECO:0000313" key="3">
    <source>
        <dbReference type="EMBL" id="WVW84302.1"/>
    </source>
</evidence>
<evidence type="ECO:0000256" key="1">
    <source>
        <dbReference type="SAM" id="SignalP"/>
    </source>
</evidence>